<reference evidence="3 4" key="1">
    <citation type="submission" date="2023-08" db="EMBL/GenBank/DDBJ databases">
        <title>A Necator americanus chromosomal reference genome.</title>
        <authorList>
            <person name="Ilik V."/>
            <person name="Petrzelkova K.J."/>
            <person name="Pardy F."/>
            <person name="Fuh T."/>
            <person name="Niatou-Singa F.S."/>
            <person name="Gouil Q."/>
            <person name="Baker L."/>
            <person name="Ritchie M.E."/>
            <person name="Jex A.R."/>
            <person name="Gazzola D."/>
            <person name="Li H."/>
            <person name="Toshio Fujiwara R."/>
            <person name="Zhan B."/>
            <person name="Aroian R.V."/>
            <person name="Pafco B."/>
            <person name="Schwarz E.M."/>
        </authorList>
    </citation>
    <scope>NUCLEOTIDE SEQUENCE [LARGE SCALE GENOMIC DNA]</scope>
    <source>
        <strain evidence="3 4">Aroian</strain>
        <tissue evidence="3">Whole animal</tissue>
    </source>
</reference>
<organism evidence="3 4">
    <name type="scientific">Necator americanus</name>
    <name type="common">Human hookworm</name>
    <dbReference type="NCBI Taxonomy" id="51031"/>
    <lineage>
        <taxon>Eukaryota</taxon>
        <taxon>Metazoa</taxon>
        <taxon>Ecdysozoa</taxon>
        <taxon>Nematoda</taxon>
        <taxon>Chromadorea</taxon>
        <taxon>Rhabditida</taxon>
        <taxon>Rhabditina</taxon>
        <taxon>Rhabditomorpha</taxon>
        <taxon>Strongyloidea</taxon>
        <taxon>Ancylostomatidae</taxon>
        <taxon>Bunostominae</taxon>
        <taxon>Necator</taxon>
    </lineage>
</organism>
<keyword evidence="2" id="KW-0472">Membrane</keyword>
<dbReference type="Proteomes" id="UP001303046">
    <property type="component" value="Unassembled WGS sequence"/>
</dbReference>
<feature type="transmembrane region" description="Helical" evidence="2">
    <location>
        <begin position="96"/>
        <end position="117"/>
    </location>
</feature>
<feature type="transmembrane region" description="Helical" evidence="2">
    <location>
        <begin position="66"/>
        <end position="84"/>
    </location>
</feature>
<proteinExistence type="predicted"/>
<evidence type="ECO:0000313" key="3">
    <source>
        <dbReference type="EMBL" id="KAK6758419.1"/>
    </source>
</evidence>
<sequence>MDLEFEMLMKCDDEDEPLCVAKTPIRTRMCYLRKVYFTLSIQQFIIASASFILFMTPGVRPFVQHYTSTTCTTALALIVSFFCLRHAANHAPRLAGLSFFLFTLVLALTCAVATTYFGTEMVYTDGFRCNAQRLRSAQARPACDSSRTHSDESQAGVRKRCALQQKSS</sequence>
<name>A0ABR1E6S9_NECAM</name>
<keyword evidence="2" id="KW-1133">Transmembrane helix</keyword>
<accession>A0ABR1E6S9</accession>
<evidence type="ECO:0000256" key="1">
    <source>
        <dbReference type="SAM" id="MobiDB-lite"/>
    </source>
</evidence>
<dbReference type="EMBL" id="JAVFWL010000005">
    <property type="protein sequence ID" value="KAK6758419.1"/>
    <property type="molecule type" value="Genomic_DNA"/>
</dbReference>
<evidence type="ECO:0000313" key="4">
    <source>
        <dbReference type="Proteomes" id="UP001303046"/>
    </source>
</evidence>
<evidence type="ECO:0000256" key="2">
    <source>
        <dbReference type="SAM" id="Phobius"/>
    </source>
</evidence>
<comment type="caution">
    <text evidence="3">The sequence shown here is derived from an EMBL/GenBank/DDBJ whole genome shotgun (WGS) entry which is preliminary data.</text>
</comment>
<protein>
    <submittedName>
        <fullName evidence="3">Uncharacterized protein</fullName>
    </submittedName>
</protein>
<feature type="transmembrane region" description="Helical" evidence="2">
    <location>
        <begin position="35"/>
        <end position="54"/>
    </location>
</feature>
<keyword evidence="4" id="KW-1185">Reference proteome</keyword>
<gene>
    <name evidence="3" type="primary">Necator_chrV.g20730</name>
    <name evidence="3" type="ORF">RB195_015937</name>
</gene>
<keyword evidence="2" id="KW-0812">Transmembrane</keyword>
<feature type="region of interest" description="Disordered" evidence="1">
    <location>
        <begin position="141"/>
        <end position="168"/>
    </location>
</feature>